<name>A0ACC2B6M7_DIPCM</name>
<dbReference type="Proteomes" id="UP001162992">
    <property type="component" value="Chromosome 17"/>
</dbReference>
<dbReference type="EMBL" id="CM055108">
    <property type="protein sequence ID" value="KAJ7525424.1"/>
    <property type="molecule type" value="Genomic_DNA"/>
</dbReference>
<evidence type="ECO:0000313" key="1">
    <source>
        <dbReference type="EMBL" id="KAJ7525424.1"/>
    </source>
</evidence>
<reference evidence="2" key="1">
    <citation type="journal article" date="2024" name="Proc. Natl. Acad. Sci. U.S.A.">
        <title>Extraordinary preservation of gene collinearity over three hundred million years revealed in homosporous lycophytes.</title>
        <authorList>
            <person name="Li C."/>
            <person name="Wickell D."/>
            <person name="Kuo L.Y."/>
            <person name="Chen X."/>
            <person name="Nie B."/>
            <person name="Liao X."/>
            <person name="Peng D."/>
            <person name="Ji J."/>
            <person name="Jenkins J."/>
            <person name="Williams M."/>
            <person name="Shu S."/>
            <person name="Plott C."/>
            <person name="Barry K."/>
            <person name="Rajasekar S."/>
            <person name="Grimwood J."/>
            <person name="Han X."/>
            <person name="Sun S."/>
            <person name="Hou Z."/>
            <person name="He W."/>
            <person name="Dai G."/>
            <person name="Sun C."/>
            <person name="Schmutz J."/>
            <person name="Leebens-Mack J.H."/>
            <person name="Li F.W."/>
            <person name="Wang L."/>
        </authorList>
    </citation>
    <scope>NUCLEOTIDE SEQUENCE [LARGE SCALE GENOMIC DNA]</scope>
    <source>
        <strain evidence="2">cv. PW_Plant_1</strain>
    </source>
</reference>
<accession>A0ACC2B6M7</accession>
<gene>
    <name evidence="1" type="ORF">O6H91_17G050400</name>
</gene>
<comment type="caution">
    <text evidence="1">The sequence shown here is derived from an EMBL/GenBank/DDBJ whole genome shotgun (WGS) entry which is preliminary data.</text>
</comment>
<keyword evidence="2" id="KW-1185">Reference proteome</keyword>
<sequence>MERSEAQELEDTRPDMKKSGVTPAEANKSPQSVRKSKPFEEGVALETGSDVDLKGSVAKDHPMATKQTGGYADTNVLNSEVKMGEEKAAQLEHQHDDSARIEDKIGCMSLQGISAPFESSRRIENDDNLLFTAHEEQGKLGNSEGVLTRRVSIAKIKKEELFTKVAAWQEARTSELNNRYKREEAKILAWEENQKAKASIMLKKAELRLEQERAKAVEKMQNDIARARKKAEDRKAAAYAEKESKVALLYDEAERIKITRKIPASGCFTGLT</sequence>
<evidence type="ECO:0000313" key="2">
    <source>
        <dbReference type="Proteomes" id="UP001162992"/>
    </source>
</evidence>
<proteinExistence type="predicted"/>
<protein>
    <submittedName>
        <fullName evidence="1">Uncharacterized protein</fullName>
    </submittedName>
</protein>
<organism evidence="1 2">
    <name type="scientific">Diphasiastrum complanatum</name>
    <name type="common">Issler's clubmoss</name>
    <name type="synonym">Lycopodium complanatum</name>
    <dbReference type="NCBI Taxonomy" id="34168"/>
    <lineage>
        <taxon>Eukaryota</taxon>
        <taxon>Viridiplantae</taxon>
        <taxon>Streptophyta</taxon>
        <taxon>Embryophyta</taxon>
        <taxon>Tracheophyta</taxon>
        <taxon>Lycopodiopsida</taxon>
        <taxon>Lycopodiales</taxon>
        <taxon>Lycopodiaceae</taxon>
        <taxon>Lycopodioideae</taxon>
        <taxon>Diphasiastrum</taxon>
    </lineage>
</organism>